<keyword evidence="3" id="KW-1185">Reference proteome</keyword>
<reference evidence="2 3" key="1">
    <citation type="submission" date="2014-04" db="EMBL/GenBank/DDBJ databases">
        <authorList>
            <consortium name="DOE Joint Genome Institute"/>
            <person name="Kuo A."/>
            <person name="Kohler A."/>
            <person name="Nagy L.G."/>
            <person name="Floudas D."/>
            <person name="Copeland A."/>
            <person name="Barry K.W."/>
            <person name="Cichocki N."/>
            <person name="Veneault-Fourrey C."/>
            <person name="LaButti K."/>
            <person name="Lindquist E.A."/>
            <person name="Lipzen A."/>
            <person name="Lundell T."/>
            <person name="Morin E."/>
            <person name="Murat C."/>
            <person name="Sun H."/>
            <person name="Tunlid A."/>
            <person name="Henrissat B."/>
            <person name="Grigoriev I.V."/>
            <person name="Hibbett D.S."/>
            <person name="Martin F."/>
            <person name="Nordberg H.P."/>
            <person name="Cantor M.N."/>
            <person name="Hua S.X."/>
        </authorList>
    </citation>
    <scope>NUCLEOTIDE SEQUENCE [LARGE SCALE GENOMIC DNA]</scope>
    <source>
        <strain evidence="2 3">Foug A</strain>
    </source>
</reference>
<feature type="region of interest" description="Disordered" evidence="1">
    <location>
        <begin position="84"/>
        <end position="120"/>
    </location>
</feature>
<dbReference type="HOGENOM" id="CLU_1769206_0_0_1"/>
<evidence type="ECO:0000313" key="2">
    <source>
        <dbReference type="EMBL" id="KIM54547.1"/>
    </source>
</evidence>
<reference evidence="3" key="2">
    <citation type="submission" date="2015-01" db="EMBL/GenBank/DDBJ databases">
        <title>Evolutionary Origins and Diversification of the Mycorrhizal Mutualists.</title>
        <authorList>
            <consortium name="DOE Joint Genome Institute"/>
            <consortium name="Mycorrhizal Genomics Consortium"/>
            <person name="Kohler A."/>
            <person name="Kuo A."/>
            <person name="Nagy L.G."/>
            <person name="Floudas D."/>
            <person name="Copeland A."/>
            <person name="Barry K.W."/>
            <person name="Cichocki N."/>
            <person name="Veneault-Fourrey C."/>
            <person name="LaButti K."/>
            <person name="Lindquist E.A."/>
            <person name="Lipzen A."/>
            <person name="Lundell T."/>
            <person name="Morin E."/>
            <person name="Murat C."/>
            <person name="Riley R."/>
            <person name="Ohm R."/>
            <person name="Sun H."/>
            <person name="Tunlid A."/>
            <person name="Henrissat B."/>
            <person name="Grigoriev I.V."/>
            <person name="Hibbett D.S."/>
            <person name="Martin F."/>
        </authorList>
    </citation>
    <scope>NUCLEOTIDE SEQUENCE [LARGE SCALE GENOMIC DNA]</scope>
    <source>
        <strain evidence="3">Foug A</strain>
    </source>
</reference>
<accession>A0A0C2ZPM4</accession>
<name>A0A0C2ZPM4_9AGAM</name>
<evidence type="ECO:0000256" key="1">
    <source>
        <dbReference type="SAM" id="MobiDB-lite"/>
    </source>
</evidence>
<sequence length="147" mass="16879">MTLREICGWPMEHNLWAWHTLTLQLAVSGRRCHHSLYHTSPLSVSPLVSLRIRSCGRNSIELYINDDNNNNHYYAVDASHHHHPTISQQITTTSTSRRQPPPPGRCRHQPCPSPYHQPTDDNGYYAVDNNVINDPPLSPPTMMITWH</sequence>
<proteinExistence type="predicted"/>
<dbReference type="Proteomes" id="UP000053989">
    <property type="component" value="Unassembled WGS sequence"/>
</dbReference>
<evidence type="ECO:0000313" key="3">
    <source>
        <dbReference type="Proteomes" id="UP000053989"/>
    </source>
</evidence>
<protein>
    <submittedName>
        <fullName evidence="2">Uncharacterized protein</fullName>
    </submittedName>
</protein>
<dbReference type="AlphaFoldDB" id="A0A0C2ZPM4"/>
<organism evidence="2 3">
    <name type="scientific">Scleroderma citrinum Foug A</name>
    <dbReference type="NCBI Taxonomy" id="1036808"/>
    <lineage>
        <taxon>Eukaryota</taxon>
        <taxon>Fungi</taxon>
        <taxon>Dikarya</taxon>
        <taxon>Basidiomycota</taxon>
        <taxon>Agaricomycotina</taxon>
        <taxon>Agaricomycetes</taxon>
        <taxon>Agaricomycetidae</taxon>
        <taxon>Boletales</taxon>
        <taxon>Sclerodermatineae</taxon>
        <taxon>Sclerodermataceae</taxon>
        <taxon>Scleroderma</taxon>
    </lineage>
</organism>
<dbReference type="EMBL" id="KN822153">
    <property type="protein sequence ID" value="KIM54547.1"/>
    <property type="molecule type" value="Genomic_DNA"/>
</dbReference>
<feature type="compositionally biased region" description="Low complexity" evidence="1">
    <location>
        <begin position="85"/>
        <end position="98"/>
    </location>
</feature>
<gene>
    <name evidence="2" type="ORF">SCLCIDRAFT_375349</name>
</gene>
<dbReference type="InParanoid" id="A0A0C2ZPM4"/>